<dbReference type="InterPro" id="IPR009057">
    <property type="entry name" value="Homeodomain-like_sf"/>
</dbReference>
<dbReference type="AlphaFoldDB" id="A0A1Y5P4U2"/>
<dbReference type="GO" id="GO:0009251">
    <property type="term" value="P:glucan catabolic process"/>
    <property type="evidence" value="ECO:0007669"/>
    <property type="project" value="TreeGrafter"/>
</dbReference>
<evidence type="ECO:0000256" key="1">
    <source>
        <dbReference type="ARBA" id="ARBA00000448"/>
    </source>
</evidence>
<gene>
    <name evidence="11" type="ORF">MIPYR_20536</name>
</gene>
<dbReference type="PROSITE" id="PS50977">
    <property type="entry name" value="HTH_TETR_2"/>
    <property type="match status" value="1"/>
</dbReference>
<dbReference type="PANTHER" id="PTHR30620:SF16">
    <property type="entry name" value="LYSOSOMAL BETA GLUCOSIDASE"/>
    <property type="match status" value="1"/>
</dbReference>
<comment type="similarity">
    <text evidence="2">Belongs to the glycosyl hydrolase 3 family.</text>
</comment>
<dbReference type="GO" id="GO:0008422">
    <property type="term" value="F:beta-glucosidase activity"/>
    <property type="evidence" value="ECO:0007669"/>
    <property type="project" value="UniProtKB-EC"/>
</dbReference>
<dbReference type="PRINTS" id="PR00133">
    <property type="entry name" value="GLHYDRLASE3"/>
</dbReference>
<proteinExistence type="inferred from homology"/>
<evidence type="ECO:0000256" key="9">
    <source>
        <dbReference type="SAM" id="MobiDB-lite"/>
    </source>
</evidence>
<dbReference type="SUPFAM" id="SSF51445">
    <property type="entry name" value="(Trans)glycosidases"/>
    <property type="match status" value="1"/>
</dbReference>
<protein>
    <recommendedName>
        <fullName evidence="3">beta-glucosidase</fullName>
        <ecNumber evidence="3">3.2.1.21</ecNumber>
    </recommendedName>
</protein>
<feature type="domain" description="HTH tetR-type" evidence="10">
    <location>
        <begin position="637"/>
        <end position="697"/>
    </location>
</feature>
<evidence type="ECO:0000256" key="8">
    <source>
        <dbReference type="PROSITE-ProRule" id="PRU00335"/>
    </source>
</evidence>
<dbReference type="EMBL" id="FLQR01000006">
    <property type="protein sequence ID" value="SBS72319.1"/>
    <property type="molecule type" value="Genomic_DNA"/>
</dbReference>
<accession>A0A1Y5P4U2</accession>
<dbReference type="InterPro" id="IPR001764">
    <property type="entry name" value="Glyco_hydro_3_N"/>
</dbReference>
<dbReference type="PANTHER" id="PTHR30620">
    <property type="entry name" value="PERIPLASMIC BETA-GLUCOSIDASE-RELATED"/>
    <property type="match status" value="1"/>
</dbReference>
<dbReference type="Gene3D" id="3.20.20.300">
    <property type="entry name" value="Glycoside hydrolase, family 3, N-terminal domain"/>
    <property type="match status" value="1"/>
</dbReference>
<dbReference type="EC" id="3.2.1.21" evidence="3"/>
<evidence type="ECO:0000256" key="4">
    <source>
        <dbReference type="ARBA" id="ARBA00022729"/>
    </source>
</evidence>
<dbReference type="InterPro" id="IPR017853">
    <property type="entry name" value="GH"/>
</dbReference>
<dbReference type="Pfam" id="PF00440">
    <property type="entry name" value="TetR_N"/>
    <property type="match status" value="1"/>
</dbReference>
<evidence type="ECO:0000313" key="11">
    <source>
        <dbReference type="EMBL" id="SBS72319.1"/>
    </source>
</evidence>
<feature type="DNA-binding region" description="H-T-H motif" evidence="8">
    <location>
        <begin position="660"/>
        <end position="679"/>
    </location>
</feature>
<keyword evidence="7 11" id="KW-0326">Glycosidase</keyword>
<evidence type="ECO:0000256" key="3">
    <source>
        <dbReference type="ARBA" id="ARBA00012744"/>
    </source>
</evidence>
<evidence type="ECO:0000259" key="10">
    <source>
        <dbReference type="PROSITE" id="PS50977"/>
    </source>
</evidence>
<organism evidence="11">
    <name type="scientific">uncultured Microbacterium sp</name>
    <dbReference type="NCBI Taxonomy" id="191216"/>
    <lineage>
        <taxon>Bacteria</taxon>
        <taxon>Bacillati</taxon>
        <taxon>Actinomycetota</taxon>
        <taxon>Actinomycetes</taxon>
        <taxon>Micrococcales</taxon>
        <taxon>Microbacteriaceae</taxon>
        <taxon>Microbacterium</taxon>
        <taxon>environmental samples</taxon>
    </lineage>
</organism>
<dbReference type="InterPro" id="IPR036881">
    <property type="entry name" value="Glyco_hydro_3_C_sf"/>
</dbReference>
<dbReference type="SUPFAM" id="SSF46689">
    <property type="entry name" value="Homeodomain-like"/>
    <property type="match status" value="1"/>
</dbReference>
<dbReference type="SUPFAM" id="SSF48498">
    <property type="entry name" value="Tetracyclin repressor-like, C-terminal domain"/>
    <property type="match status" value="1"/>
</dbReference>
<dbReference type="Gene3D" id="3.40.50.1700">
    <property type="entry name" value="Glycoside hydrolase family 3 C-terminal domain"/>
    <property type="match status" value="1"/>
</dbReference>
<dbReference type="Gene3D" id="1.10.357.10">
    <property type="entry name" value="Tetracycline Repressor, domain 2"/>
    <property type="match status" value="1"/>
</dbReference>
<feature type="region of interest" description="Disordered" evidence="9">
    <location>
        <begin position="605"/>
        <end position="638"/>
    </location>
</feature>
<evidence type="ECO:0000256" key="5">
    <source>
        <dbReference type="ARBA" id="ARBA00022801"/>
    </source>
</evidence>
<dbReference type="InterPro" id="IPR036271">
    <property type="entry name" value="Tet_transcr_reg_TetR-rel_C_sf"/>
</dbReference>
<dbReference type="InterPro" id="IPR036962">
    <property type="entry name" value="Glyco_hydro_3_N_sf"/>
</dbReference>
<dbReference type="RefSeq" id="WP_366208649.1">
    <property type="nucleotide sequence ID" value="NZ_FLQR01000006.1"/>
</dbReference>
<dbReference type="GO" id="GO:0003677">
    <property type="term" value="F:DNA binding"/>
    <property type="evidence" value="ECO:0007669"/>
    <property type="project" value="UniProtKB-UniRule"/>
</dbReference>
<dbReference type="InterPro" id="IPR051915">
    <property type="entry name" value="Cellulose_Degrad_GH3"/>
</dbReference>
<reference evidence="11" key="1">
    <citation type="submission" date="2016-03" db="EMBL/GenBank/DDBJ databases">
        <authorList>
            <person name="Ploux O."/>
        </authorList>
    </citation>
    <scope>NUCLEOTIDE SEQUENCE</scope>
    <source>
        <strain evidence="11">UC1</strain>
    </source>
</reference>
<feature type="compositionally biased region" description="Basic and acidic residues" evidence="9">
    <location>
        <begin position="1"/>
        <end position="11"/>
    </location>
</feature>
<sequence length="824" mass="89235">MHDRIAEERSAPRTGTSVHTDGTPYRDLNRNGVMDPYEDPRLPVAARVDDLVARLSLAEKAGLMVHSVVMVSADGAVDGTPLHEGRPPTRDFVERRLVNHLNVHRIPDPRTMARWVNDVQRLAAETPHGIPVTISTDPRHSFTENWGASFTADFLSAWPEPLGLGALADEGVVREFADIARREYAALGIRSALHPTLDVATEPRWARQYSTFGQDAATVARLGVAYVDGFEGGARLGPQSIACMAKHFPGGGPELGGEDPHFPYGKEQVYPGGMFELHLEPFRRIIERGIPAIMPSYGVPIGLTLDGEEIEEVGFGFNRQIITGLLRERLGFDGVVCTDWSLITESRMRGRQLPARAWGVEHLSEIERVRAAIDAGCDQLGGEDDPQYLIDLVESGALTEARIDASVRRLLSVKFELGLFDDPFVDEDAAPRLVGTDEFRAAGHRAQARSTVVLPGGRASAALLPLRPGAAVHSAEVAPAALRAAGLRPVDDPAAADVVVVRTAASFEPRDRYMLESGFHAGSLAFPTDLGDRLHALAAHAPVVLAVHLDRPALLAPLLPDCAAVVAEFGASDAALLDVLTGRTPSAGILPFDVPRTAEAVAASLPDVPGDTPDALFRAGQPTLAPRRRRRTSTQGRASQELILDTALEVLERRGYSATSLRDIAAEVGMTQAGMLHHFGTKENLLVEVLRRRDVVNRRTLAAEPGDEPMSIRVARHNAHAPALVHLYVSLQAAASDPGHPGHAFFRARDAEITDIIVRDIRVRQRDGRFDPDVDAERLARVILALSDGLQAQWGIDPDIDLAGTIEWLWQRFAVPAADAPAQP</sequence>
<dbReference type="SUPFAM" id="SSF52279">
    <property type="entry name" value="Beta-D-glucan exohydrolase, C-terminal domain"/>
    <property type="match status" value="1"/>
</dbReference>
<dbReference type="PRINTS" id="PR00455">
    <property type="entry name" value="HTHTETR"/>
</dbReference>
<keyword evidence="6 8" id="KW-0238">DNA-binding</keyword>
<keyword evidence="5 11" id="KW-0378">Hydrolase</keyword>
<keyword evidence="4" id="KW-0732">Signal</keyword>
<dbReference type="Pfam" id="PF00933">
    <property type="entry name" value="Glyco_hydro_3"/>
    <property type="match status" value="1"/>
</dbReference>
<comment type="catalytic activity">
    <reaction evidence="1">
        <text>Hydrolysis of terminal, non-reducing beta-D-glucosyl residues with release of beta-D-glucose.</text>
        <dbReference type="EC" id="3.2.1.21"/>
    </reaction>
</comment>
<evidence type="ECO:0000256" key="6">
    <source>
        <dbReference type="ARBA" id="ARBA00023125"/>
    </source>
</evidence>
<evidence type="ECO:0000256" key="2">
    <source>
        <dbReference type="ARBA" id="ARBA00005336"/>
    </source>
</evidence>
<feature type="region of interest" description="Disordered" evidence="9">
    <location>
        <begin position="1"/>
        <end position="31"/>
    </location>
</feature>
<evidence type="ECO:0000256" key="7">
    <source>
        <dbReference type="ARBA" id="ARBA00023295"/>
    </source>
</evidence>
<dbReference type="InterPro" id="IPR001647">
    <property type="entry name" value="HTH_TetR"/>
</dbReference>
<name>A0A1Y5P4U2_9MICO</name>